<feature type="domain" description="Phosphatidic acid phosphatase type 2/haloperoxidase" evidence="2">
    <location>
        <begin position="128"/>
        <end position="240"/>
    </location>
</feature>
<dbReference type="SUPFAM" id="SSF48317">
    <property type="entry name" value="Acid phosphatase/Vanadium-dependent haloperoxidase"/>
    <property type="match status" value="1"/>
</dbReference>
<reference evidence="3 4" key="1">
    <citation type="submission" date="2020-03" db="EMBL/GenBank/DDBJ databases">
        <title>Genomic Encyclopedia of Type Strains, Phase IV (KMG-IV): sequencing the most valuable type-strain genomes for metagenomic binning, comparative biology and taxonomic classification.</title>
        <authorList>
            <person name="Goeker M."/>
        </authorList>
    </citation>
    <scope>NUCLEOTIDE SEQUENCE [LARGE SCALE GENOMIC DNA]</scope>
    <source>
        <strain evidence="3 4">DSM 101599</strain>
    </source>
</reference>
<dbReference type="SMART" id="SM00014">
    <property type="entry name" value="acidPPc"/>
    <property type="match status" value="1"/>
</dbReference>
<dbReference type="Gene3D" id="1.20.144.10">
    <property type="entry name" value="Phosphatidic acid phosphatase type 2/haloperoxidase"/>
    <property type="match status" value="1"/>
</dbReference>
<accession>A0ABX0U996</accession>
<keyword evidence="1" id="KW-0732">Signal</keyword>
<name>A0ABX0U996_9FLAO</name>
<dbReference type="Pfam" id="PF01569">
    <property type="entry name" value="PAP2"/>
    <property type="match status" value="1"/>
</dbReference>
<comment type="caution">
    <text evidence="3">The sequence shown here is derived from an EMBL/GenBank/DDBJ whole genome shotgun (WGS) entry which is preliminary data.</text>
</comment>
<evidence type="ECO:0000313" key="4">
    <source>
        <dbReference type="Proteomes" id="UP000745859"/>
    </source>
</evidence>
<gene>
    <name evidence="3" type="ORF">FHR24_000949</name>
</gene>
<dbReference type="InterPro" id="IPR036938">
    <property type="entry name" value="PAP2/HPO_sf"/>
</dbReference>
<sequence>MKKLFIFFLICFAHTAYSQETIETEETTLNTIKSDVNSTLKGIGRFYTSPLRWKKKDYIGAGAVIGGFAALTLIDSYTEKMAKRHEPHIPSAIKKFGDGFGGHVNAFAFSGGIYATGLITKNNKIRKTGALMFTSVLAAGSLQTIIKVIAGRARPRVGNYNTLDPFTLDKQYHAFPSGHSIVSMVFVHSIARQIDNTWIKVGLYSAGAIVPISRVWAESHWLSDVALGTTLGILTVNYLDNYLTEIYEGKKEQKLTQFWKLRPGLGSLNLSYTFN</sequence>
<dbReference type="RefSeq" id="WP_167184627.1">
    <property type="nucleotide sequence ID" value="NZ_JAASQL010000001.1"/>
</dbReference>
<proteinExistence type="predicted"/>
<evidence type="ECO:0000259" key="2">
    <source>
        <dbReference type="SMART" id="SM00014"/>
    </source>
</evidence>
<organism evidence="3 4">
    <name type="scientific">Wenyingzhuangia heitensis</name>
    <dbReference type="NCBI Taxonomy" id="1487859"/>
    <lineage>
        <taxon>Bacteria</taxon>
        <taxon>Pseudomonadati</taxon>
        <taxon>Bacteroidota</taxon>
        <taxon>Flavobacteriia</taxon>
        <taxon>Flavobacteriales</taxon>
        <taxon>Flavobacteriaceae</taxon>
        <taxon>Wenyingzhuangia</taxon>
    </lineage>
</organism>
<feature type="chain" id="PRO_5047268626" evidence="1">
    <location>
        <begin position="19"/>
        <end position="275"/>
    </location>
</feature>
<keyword evidence="4" id="KW-1185">Reference proteome</keyword>
<dbReference type="Proteomes" id="UP000745859">
    <property type="component" value="Unassembled WGS sequence"/>
</dbReference>
<dbReference type="InterPro" id="IPR000326">
    <property type="entry name" value="PAP2/HPO"/>
</dbReference>
<evidence type="ECO:0000256" key="1">
    <source>
        <dbReference type="SAM" id="SignalP"/>
    </source>
</evidence>
<feature type="signal peptide" evidence="1">
    <location>
        <begin position="1"/>
        <end position="18"/>
    </location>
</feature>
<evidence type="ECO:0000313" key="3">
    <source>
        <dbReference type="EMBL" id="NIJ44510.1"/>
    </source>
</evidence>
<protein>
    <submittedName>
        <fullName evidence="3">Membrane-associated phospholipid phosphatase</fullName>
    </submittedName>
</protein>
<dbReference type="EMBL" id="JAASQL010000001">
    <property type="protein sequence ID" value="NIJ44510.1"/>
    <property type="molecule type" value="Genomic_DNA"/>
</dbReference>